<dbReference type="SMART" id="SM00355">
    <property type="entry name" value="ZnF_C2H2"/>
    <property type="match status" value="3"/>
</dbReference>
<dbReference type="Gene3D" id="3.30.160.60">
    <property type="entry name" value="Classic Zinc Finger"/>
    <property type="match status" value="1"/>
</dbReference>
<organism evidence="4 5">
    <name type="scientific">Globodera pallida</name>
    <name type="common">Potato cyst nematode worm</name>
    <name type="synonym">Heterodera pallida</name>
    <dbReference type="NCBI Taxonomy" id="36090"/>
    <lineage>
        <taxon>Eukaryota</taxon>
        <taxon>Metazoa</taxon>
        <taxon>Ecdysozoa</taxon>
        <taxon>Nematoda</taxon>
        <taxon>Chromadorea</taxon>
        <taxon>Rhabditida</taxon>
        <taxon>Tylenchina</taxon>
        <taxon>Tylenchomorpha</taxon>
        <taxon>Tylenchoidea</taxon>
        <taxon>Heteroderidae</taxon>
        <taxon>Heteroderinae</taxon>
        <taxon>Globodera</taxon>
    </lineage>
</organism>
<name>A0A183C5H3_GLOPA</name>
<dbReference type="PROSITE" id="PS00028">
    <property type="entry name" value="ZINC_FINGER_C2H2_1"/>
    <property type="match status" value="1"/>
</dbReference>
<reference evidence="4" key="1">
    <citation type="submission" date="2014-05" db="EMBL/GenBank/DDBJ databases">
        <title>The genome and life-stage specific transcriptomes of Globodera pallida elucidate key aspects of plant parasitism by a cyst nematode.</title>
        <authorList>
            <person name="Cotton J.A."/>
            <person name="Lilley C.J."/>
            <person name="Jones L.M."/>
            <person name="Kikuchi T."/>
            <person name="Reid A.J."/>
            <person name="Thorpe P."/>
            <person name="Tsai I.J."/>
            <person name="Beasley H."/>
            <person name="Blok V."/>
            <person name="Cock P.J.A."/>
            <person name="Van den Akker S.E."/>
            <person name="Holroyd N."/>
            <person name="Hunt M."/>
            <person name="Mantelin S."/>
            <person name="Naghra H."/>
            <person name="Pain A."/>
            <person name="Palomares-Rius J.E."/>
            <person name="Zarowiecki M."/>
            <person name="Berriman M."/>
            <person name="Jones J.T."/>
            <person name="Urwin P.E."/>
        </authorList>
    </citation>
    <scope>NUCLEOTIDE SEQUENCE [LARGE SCALE GENOMIC DNA]</scope>
    <source>
        <strain evidence="4">Lindley</strain>
    </source>
</reference>
<feature type="compositionally biased region" description="Low complexity" evidence="2">
    <location>
        <begin position="194"/>
        <end position="205"/>
    </location>
</feature>
<dbReference type="InterPro" id="IPR013087">
    <property type="entry name" value="Znf_C2H2_type"/>
</dbReference>
<keyword evidence="4" id="KW-1185">Reference proteome</keyword>
<feature type="compositionally biased region" description="Low complexity" evidence="2">
    <location>
        <begin position="220"/>
        <end position="229"/>
    </location>
</feature>
<keyword evidence="1" id="KW-0862">Zinc</keyword>
<reference evidence="5" key="2">
    <citation type="submission" date="2016-06" db="UniProtKB">
        <authorList>
            <consortium name="WormBaseParasite"/>
        </authorList>
    </citation>
    <scope>IDENTIFICATION</scope>
</reference>
<evidence type="ECO:0000259" key="3">
    <source>
        <dbReference type="PROSITE" id="PS50157"/>
    </source>
</evidence>
<evidence type="ECO:0000256" key="2">
    <source>
        <dbReference type="SAM" id="MobiDB-lite"/>
    </source>
</evidence>
<proteinExistence type="predicted"/>
<accession>A0A183C5H3</accession>
<sequence length="423" mass="46485">MSSIGFTAGNDSNDSDAVVQHDFPDRKAKAKFGCPNCSSKFMSMEMLDLHQNNCHRRRHASPNKASAADRRSNSMCDVCDKLCVSPKGVAIHKCKAHKTGNERLLLNCSVCDYRAKFPSTLKIHQLSHNRNNSSNSKRRAVVESSSSVTSKEAPAVQTVHATERRQHRSPSKHNNKRPLSTAGGHRHEHPMRCQSQSLGGTSSTTKMPNIARGNGVKKPQQQQQQQQQQRGMSCGDHVGQNNATETDDDDDIMLIESKPTISRSQNPLIPRNKFGGVEPIGCAAGSAVISHYASMVINACSQSNLVTFHDVDTTRGSIGKITFQFMCNSCRGERGGCTLLSWQSVLCGVLRACGMRLRRAQAAPRWQQNNPRVTFHDVDTTSGNIGKITFQFMCNSCKGERGVARCYRGRAYCVVCCGHAECD</sequence>
<evidence type="ECO:0000313" key="5">
    <source>
        <dbReference type="WBParaSite" id="GPLIN_000811800"/>
    </source>
</evidence>
<feature type="domain" description="C2H2-type" evidence="3">
    <location>
        <begin position="32"/>
        <end position="60"/>
    </location>
</feature>
<dbReference type="Proteomes" id="UP000050741">
    <property type="component" value="Unassembled WGS sequence"/>
</dbReference>
<dbReference type="AlphaFoldDB" id="A0A183C5H3"/>
<protein>
    <submittedName>
        <fullName evidence="5">C2H2-type domain-containing protein</fullName>
    </submittedName>
</protein>
<keyword evidence="1" id="KW-0479">Metal-binding</keyword>
<dbReference type="GO" id="GO:0008270">
    <property type="term" value="F:zinc ion binding"/>
    <property type="evidence" value="ECO:0007669"/>
    <property type="project" value="UniProtKB-KW"/>
</dbReference>
<feature type="compositionally biased region" description="Basic residues" evidence="2">
    <location>
        <begin position="165"/>
        <end position="176"/>
    </location>
</feature>
<feature type="compositionally biased region" description="Low complexity" evidence="2">
    <location>
        <begin position="142"/>
        <end position="153"/>
    </location>
</feature>
<evidence type="ECO:0000256" key="1">
    <source>
        <dbReference type="PROSITE-ProRule" id="PRU00042"/>
    </source>
</evidence>
<keyword evidence="1" id="KW-0863">Zinc-finger</keyword>
<dbReference type="PROSITE" id="PS50157">
    <property type="entry name" value="ZINC_FINGER_C2H2_2"/>
    <property type="match status" value="1"/>
</dbReference>
<evidence type="ECO:0000313" key="4">
    <source>
        <dbReference type="Proteomes" id="UP000050741"/>
    </source>
</evidence>
<feature type="region of interest" description="Disordered" evidence="2">
    <location>
        <begin position="126"/>
        <end position="251"/>
    </location>
</feature>
<dbReference type="WBParaSite" id="GPLIN_000811800">
    <property type="protein sequence ID" value="GPLIN_000811800"/>
    <property type="gene ID" value="GPLIN_000811800"/>
</dbReference>